<feature type="domain" description="Atrophied bacterial Ig" evidence="3">
    <location>
        <begin position="88"/>
        <end position="175"/>
    </location>
</feature>
<gene>
    <name evidence="4" type="ORF">ACFOZ8_19520</name>
</gene>
<dbReference type="Gene3D" id="2.60.40.1080">
    <property type="match status" value="1"/>
</dbReference>
<evidence type="ECO:0000259" key="3">
    <source>
        <dbReference type="Pfam" id="PF20578"/>
    </source>
</evidence>
<comment type="caution">
    <text evidence="4">The sequence shown here is derived from an EMBL/GenBank/DDBJ whole genome shotgun (WGS) entry which is preliminary data.</text>
</comment>
<feature type="domain" description="Atrophied bacterial Ig" evidence="3">
    <location>
        <begin position="183"/>
        <end position="272"/>
    </location>
</feature>
<feature type="domain" description="Atrophied bacterial Ig" evidence="3">
    <location>
        <begin position="282"/>
        <end position="369"/>
    </location>
</feature>
<reference evidence="5" key="1">
    <citation type="journal article" date="2019" name="Int. J. Syst. Evol. Microbiol.">
        <title>The Global Catalogue of Microorganisms (GCM) 10K type strain sequencing project: providing services to taxonomists for standard genome sequencing and annotation.</title>
        <authorList>
            <consortium name="The Broad Institute Genomics Platform"/>
            <consortium name="The Broad Institute Genome Sequencing Center for Infectious Disease"/>
            <person name="Wu L."/>
            <person name="Ma J."/>
        </authorList>
    </citation>
    <scope>NUCLEOTIDE SEQUENCE [LARGE SCALE GENOMIC DNA]</scope>
    <source>
        <strain evidence="5">IBRC-M 10987</strain>
    </source>
</reference>
<keyword evidence="2" id="KW-0732">Signal</keyword>
<name>A0ABV8K774_9BACL</name>
<dbReference type="EMBL" id="JBHSAM010000028">
    <property type="protein sequence ID" value="MFC4101842.1"/>
    <property type="molecule type" value="Genomic_DNA"/>
</dbReference>
<feature type="compositionally biased region" description="Polar residues" evidence="1">
    <location>
        <begin position="116"/>
        <end position="126"/>
    </location>
</feature>
<evidence type="ECO:0000313" key="5">
    <source>
        <dbReference type="Proteomes" id="UP001595715"/>
    </source>
</evidence>
<organism evidence="4 5">
    <name type="scientific">Paenibacillus xanthanilyticus</name>
    <dbReference type="NCBI Taxonomy" id="1783531"/>
    <lineage>
        <taxon>Bacteria</taxon>
        <taxon>Bacillati</taxon>
        <taxon>Bacillota</taxon>
        <taxon>Bacilli</taxon>
        <taxon>Bacillales</taxon>
        <taxon>Paenibacillaceae</taxon>
        <taxon>Paenibacillus</taxon>
    </lineage>
</organism>
<feature type="region of interest" description="Disordered" evidence="1">
    <location>
        <begin position="102"/>
        <end position="126"/>
    </location>
</feature>
<feature type="region of interest" description="Disordered" evidence="1">
    <location>
        <begin position="301"/>
        <end position="332"/>
    </location>
</feature>
<feature type="compositionally biased region" description="Polar residues" evidence="1">
    <location>
        <begin position="311"/>
        <end position="327"/>
    </location>
</feature>
<dbReference type="Pfam" id="PF20578">
    <property type="entry name" value="aBig_2"/>
    <property type="match status" value="4"/>
</dbReference>
<evidence type="ECO:0000256" key="1">
    <source>
        <dbReference type="SAM" id="MobiDB-lite"/>
    </source>
</evidence>
<feature type="chain" id="PRO_5045062279" evidence="2">
    <location>
        <begin position="24"/>
        <end position="464"/>
    </location>
</feature>
<dbReference type="RefSeq" id="WP_377720439.1">
    <property type="nucleotide sequence ID" value="NZ_JBHSAM010000028.1"/>
</dbReference>
<accession>A0ABV8K774</accession>
<evidence type="ECO:0000313" key="4">
    <source>
        <dbReference type="EMBL" id="MFC4101842.1"/>
    </source>
</evidence>
<protein>
    <submittedName>
        <fullName evidence="4">Immunoglobulin-like domain-containing protein</fullName>
    </submittedName>
</protein>
<evidence type="ECO:0000256" key="2">
    <source>
        <dbReference type="SAM" id="SignalP"/>
    </source>
</evidence>
<proteinExistence type="predicted"/>
<sequence length="464" mass="49742">MKKWLIGFMAAALIVSGGTVASADGSSSKHGGKKEYSAFCKDILASLQEKLNQTTDDRTKRQIRYYIDYFKKECSASGNEANSDSAKVAKDKEALRIGYREGDSAGSVTGPLSFPSRGSNGSKITWRSSDRSVISDNGQKVTRHATTDKKVKIMATLQLGSAKETKTFEVTVKRQGLTSHQKVALDAAALAISFNGSDRADYVTQALKRLPVKGSNGSHIKWYSSAPQIVSEDGLHVNRPAYGTGDAVVRLTAIVRHGSAAQVKSFSLTVKQLHTTDADRVRLDKNKLAIDFGGSDHAGSVTRPLDKLPTTGENGSKIMWTSSSPEVLSNDGKSLRLPSGTSSMKVYLTAILTVGSYSDVKVFELTVKSALTDAERVAADMNALLVQFGSGDHTSSVTKAIGLPDKGVNGSSVSWRSSNPSLISDDGKSINRPANDTLVYMLATVRYNDVSDVKVFSLIVKART</sequence>
<feature type="domain" description="Atrophied bacterial Ig" evidence="3">
    <location>
        <begin position="377"/>
        <end position="462"/>
    </location>
</feature>
<dbReference type="Proteomes" id="UP001595715">
    <property type="component" value="Unassembled WGS sequence"/>
</dbReference>
<keyword evidence="5" id="KW-1185">Reference proteome</keyword>
<dbReference type="InterPro" id="IPR046780">
    <property type="entry name" value="aBig_2"/>
</dbReference>
<feature type="signal peptide" evidence="2">
    <location>
        <begin position="1"/>
        <end position="23"/>
    </location>
</feature>